<evidence type="ECO:0000259" key="1">
    <source>
        <dbReference type="PROSITE" id="PS51186"/>
    </source>
</evidence>
<dbReference type="PANTHER" id="PTHR43617">
    <property type="entry name" value="L-AMINO ACID N-ACETYLTRANSFERASE"/>
    <property type="match status" value="1"/>
</dbReference>
<dbReference type="GO" id="GO:0016747">
    <property type="term" value="F:acyltransferase activity, transferring groups other than amino-acyl groups"/>
    <property type="evidence" value="ECO:0007669"/>
    <property type="project" value="InterPro"/>
</dbReference>
<gene>
    <name evidence="2" type="ORF">ACCAA_100035</name>
</gene>
<evidence type="ECO:0000313" key="3">
    <source>
        <dbReference type="Proteomes" id="UP000199169"/>
    </source>
</evidence>
<sequence length="175" mass="19562">MDVLISAVTAADVDAVVALARRSWQQTYSGIISQEQIDFMLEQRYHPQRLLEELTMPQIWWDQASFDGRLAGFSSCLITPTGNMKLDKLYVDPERQRMGIGAQLLDRVVGHALAAACETLILAVNKRNDRAIAAYRKHGFAVRESVCVAIGDGFVMDDFIMARSLAAHAARRHTR</sequence>
<dbReference type="SUPFAM" id="SSF55729">
    <property type="entry name" value="Acyl-CoA N-acyltransferases (Nat)"/>
    <property type="match status" value="1"/>
</dbReference>
<proteinExistence type="predicted"/>
<feature type="domain" description="N-acetyltransferase" evidence="1">
    <location>
        <begin position="3"/>
        <end position="166"/>
    </location>
</feature>
<evidence type="ECO:0000313" key="2">
    <source>
        <dbReference type="EMBL" id="SBT03314.1"/>
    </source>
</evidence>
<dbReference type="Gene3D" id="3.40.630.30">
    <property type="match status" value="1"/>
</dbReference>
<dbReference type="Proteomes" id="UP000199169">
    <property type="component" value="Unassembled WGS sequence"/>
</dbReference>
<dbReference type="InterPro" id="IPR000182">
    <property type="entry name" value="GNAT_dom"/>
</dbReference>
<dbReference type="PROSITE" id="PS51186">
    <property type="entry name" value="GNAT"/>
    <property type="match status" value="1"/>
</dbReference>
<dbReference type="InterPro" id="IPR050276">
    <property type="entry name" value="MshD_Acetyltransferase"/>
</dbReference>
<accession>A0A1A8XDN2</accession>
<dbReference type="InterPro" id="IPR016181">
    <property type="entry name" value="Acyl_CoA_acyltransferase"/>
</dbReference>
<dbReference type="RefSeq" id="WP_186405379.1">
    <property type="nucleotide sequence ID" value="NZ_FLQX01000002.1"/>
</dbReference>
<reference evidence="3" key="1">
    <citation type="submission" date="2016-06" db="EMBL/GenBank/DDBJ databases">
        <authorList>
            <person name="McIlroy S.J."/>
            <person name="Karst S.M."/>
            <person name="Albertsen M."/>
        </authorList>
    </citation>
    <scope>NUCLEOTIDE SEQUENCE [LARGE SCALE GENOMIC DNA]</scope>
</reference>
<protein>
    <submittedName>
        <fullName evidence="2">GCN5-related N-acetyltransferase</fullName>
    </submittedName>
</protein>
<dbReference type="EMBL" id="FLQX01000002">
    <property type="protein sequence ID" value="SBT03314.1"/>
    <property type="molecule type" value="Genomic_DNA"/>
</dbReference>
<dbReference type="PANTHER" id="PTHR43617:SF22">
    <property type="entry name" value="L-AMINO ACID N-ACETYLTRANSFERASE AAAT"/>
    <property type="match status" value="1"/>
</dbReference>
<dbReference type="STRING" id="1860102.ACCAA_100035"/>
<organism evidence="2 3">
    <name type="scientific">Candidatus Accumulibacter aalborgensis</name>
    <dbReference type="NCBI Taxonomy" id="1860102"/>
    <lineage>
        <taxon>Bacteria</taxon>
        <taxon>Pseudomonadati</taxon>
        <taxon>Pseudomonadota</taxon>
        <taxon>Betaproteobacteria</taxon>
        <taxon>Candidatus Accumulibacter</taxon>
    </lineage>
</organism>
<keyword evidence="3" id="KW-1185">Reference proteome</keyword>
<name>A0A1A8XDN2_9PROT</name>
<dbReference type="CDD" id="cd04301">
    <property type="entry name" value="NAT_SF"/>
    <property type="match status" value="1"/>
</dbReference>
<dbReference type="Pfam" id="PF00583">
    <property type="entry name" value="Acetyltransf_1"/>
    <property type="match status" value="1"/>
</dbReference>
<keyword evidence="2" id="KW-0808">Transferase</keyword>
<dbReference type="AlphaFoldDB" id="A0A1A8XDN2"/>